<reference evidence="10 11" key="1">
    <citation type="submission" date="2014-04" db="EMBL/GenBank/DDBJ databases">
        <authorList>
            <consortium name="DOE Joint Genome Institute"/>
            <person name="Kuo A."/>
            <person name="Ruytinx J."/>
            <person name="Rineau F."/>
            <person name="Colpaert J."/>
            <person name="Kohler A."/>
            <person name="Nagy L.G."/>
            <person name="Floudas D."/>
            <person name="Copeland A."/>
            <person name="Barry K.W."/>
            <person name="Cichocki N."/>
            <person name="Veneault-Fourrey C."/>
            <person name="LaButti K."/>
            <person name="Lindquist E.A."/>
            <person name="Lipzen A."/>
            <person name="Lundell T."/>
            <person name="Morin E."/>
            <person name="Murat C."/>
            <person name="Sun H."/>
            <person name="Tunlid A."/>
            <person name="Henrissat B."/>
            <person name="Grigoriev I.V."/>
            <person name="Hibbett D.S."/>
            <person name="Martin F."/>
            <person name="Nordberg H.P."/>
            <person name="Cantor M.N."/>
            <person name="Hua S.X."/>
        </authorList>
    </citation>
    <scope>NUCLEOTIDE SEQUENCE [LARGE SCALE GENOMIC DNA]</scope>
    <source>
        <strain evidence="10 11">UH-Slu-Lm8-n1</strain>
    </source>
</reference>
<comment type="subcellular location">
    <subcellularLocation>
        <location evidence="8">Endoplasmic reticulum membrane</location>
        <topology evidence="8">Multi-pass membrane protein</topology>
    </subcellularLocation>
    <subcellularLocation>
        <location evidence="1">Membrane</location>
        <topology evidence="1">Multi-pass membrane protein</topology>
    </subcellularLocation>
</comment>
<evidence type="ECO:0000256" key="6">
    <source>
        <dbReference type="ARBA" id="ARBA00022989"/>
    </source>
</evidence>
<dbReference type="AlphaFoldDB" id="A0A0C9ZPH1"/>
<evidence type="ECO:0000256" key="2">
    <source>
        <dbReference type="ARBA" id="ARBA00004687"/>
    </source>
</evidence>
<dbReference type="EC" id="2.3.-.-" evidence="8"/>
<feature type="transmembrane region" description="Helical" evidence="8">
    <location>
        <begin position="52"/>
        <end position="70"/>
    </location>
</feature>
<feature type="transmembrane region" description="Helical" evidence="8">
    <location>
        <begin position="241"/>
        <end position="259"/>
    </location>
</feature>
<evidence type="ECO:0000256" key="9">
    <source>
        <dbReference type="SAM" id="MobiDB-lite"/>
    </source>
</evidence>
<evidence type="ECO:0000256" key="1">
    <source>
        <dbReference type="ARBA" id="ARBA00004141"/>
    </source>
</evidence>
<dbReference type="EMBL" id="KN835338">
    <property type="protein sequence ID" value="KIK39530.1"/>
    <property type="molecule type" value="Genomic_DNA"/>
</dbReference>
<feature type="transmembrane region" description="Helical" evidence="8">
    <location>
        <begin position="20"/>
        <end position="40"/>
    </location>
</feature>
<dbReference type="UniPathway" id="UPA00196"/>
<evidence type="ECO:0000313" key="10">
    <source>
        <dbReference type="EMBL" id="KIK39530.1"/>
    </source>
</evidence>
<accession>A0A0C9ZPH1</accession>
<dbReference type="InParanoid" id="A0A0C9ZPH1"/>
<name>A0A0C9ZPH1_9AGAM</name>
<keyword evidence="11" id="KW-1185">Reference proteome</keyword>
<gene>
    <name evidence="10" type="ORF">CY34DRAFT_808155</name>
</gene>
<comment type="function">
    <text evidence="8">A acetyltransferase, which acetylates the inositol ring of phosphatidylinositol during biosynthesis of GPI-anchor.</text>
</comment>
<feature type="transmembrane region" description="Helical" evidence="8">
    <location>
        <begin position="266"/>
        <end position="288"/>
    </location>
</feature>
<dbReference type="PIRSF" id="PIRSF017321">
    <property type="entry name" value="GWT1"/>
    <property type="match status" value="1"/>
</dbReference>
<dbReference type="OrthoDB" id="15270at2759"/>
<keyword evidence="8" id="KW-0012">Acyltransferase</keyword>
<dbReference type="Pfam" id="PF06423">
    <property type="entry name" value="GWT1"/>
    <property type="match status" value="1"/>
</dbReference>
<dbReference type="GO" id="GO:0005789">
    <property type="term" value="C:endoplasmic reticulum membrane"/>
    <property type="evidence" value="ECO:0007669"/>
    <property type="project" value="UniProtKB-SubCell"/>
</dbReference>
<keyword evidence="7 8" id="KW-0472">Membrane</keyword>
<protein>
    <recommendedName>
        <fullName evidence="8">GPI-anchored wall transfer protein</fullName>
        <ecNumber evidence="8">2.3.-.-</ecNumber>
    </recommendedName>
</protein>
<comment type="pathway">
    <text evidence="2 8">Glycolipid biosynthesis; glycosylphosphatidylinositol-anchor biosynthesis.</text>
</comment>
<comment type="similarity">
    <text evidence="3 8">Belongs to the PIGW family.</text>
</comment>
<evidence type="ECO:0000256" key="8">
    <source>
        <dbReference type="RuleBase" id="RU280819"/>
    </source>
</evidence>
<dbReference type="FunCoup" id="A0A0C9ZPH1">
    <property type="interactions" value="107"/>
</dbReference>
<feature type="transmembrane region" description="Helical" evidence="8">
    <location>
        <begin position="370"/>
        <end position="388"/>
    </location>
</feature>
<dbReference type="PANTHER" id="PTHR20661:SF0">
    <property type="entry name" value="PHOSPHATIDYLINOSITOL-GLYCAN BIOSYNTHESIS CLASS W PROTEIN"/>
    <property type="match status" value="1"/>
</dbReference>
<dbReference type="Proteomes" id="UP000054485">
    <property type="component" value="Unassembled WGS sequence"/>
</dbReference>
<evidence type="ECO:0000256" key="5">
    <source>
        <dbReference type="ARBA" id="ARBA00022692"/>
    </source>
</evidence>
<feature type="transmembrane region" description="Helical" evidence="8">
    <location>
        <begin position="400"/>
        <end position="422"/>
    </location>
</feature>
<dbReference type="GO" id="GO:0006506">
    <property type="term" value="P:GPI anchor biosynthetic process"/>
    <property type="evidence" value="ECO:0007669"/>
    <property type="project" value="UniProtKB-UniPathway"/>
</dbReference>
<dbReference type="STRING" id="930992.A0A0C9ZPH1"/>
<evidence type="ECO:0000313" key="11">
    <source>
        <dbReference type="Proteomes" id="UP000054485"/>
    </source>
</evidence>
<keyword evidence="8" id="KW-0256">Endoplasmic reticulum</keyword>
<evidence type="ECO:0000256" key="4">
    <source>
        <dbReference type="ARBA" id="ARBA00022502"/>
    </source>
</evidence>
<evidence type="ECO:0000256" key="7">
    <source>
        <dbReference type="ARBA" id="ARBA00023136"/>
    </source>
</evidence>
<keyword evidence="5 8" id="KW-0812">Transmembrane</keyword>
<keyword evidence="4 8" id="KW-0337">GPI-anchor biosynthesis</keyword>
<keyword evidence="6 8" id="KW-1133">Transmembrane helix</keyword>
<feature type="transmembrane region" description="Helical" evidence="8">
    <location>
        <begin position="169"/>
        <end position="192"/>
    </location>
</feature>
<proteinExistence type="inferred from homology"/>
<dbReference type="HOGENOM" id="CLU_020802_1_0_1"/>
<feature type="transmembrane region" description="Helical" evidence="8">
    <location>
        <begin position="488"/>
        <end position="508"/>
    </location>
</feature>
<dbReference type="GO" id="GO:0032216">
    <property type="term" value="F:glucosaminyl-phosphatidylinositol O-acyltransferase activity"/>
    <property type="evidence" value="ECO:0007669"/>
    <property type="project" value="TreeGrafter"/>
</dbReference>
<feature type="transmembrane region" description="Helical" evidence="8">
    <location>
        <begin position="139"/>
        <end position="157"/>
    </location>
</feature>
<reference evidence="11" key="2">
    <citation type="submission" date="2015-01" db="EMBL/GenBank/DDBJ databases">
        <title>Evolutionary Origins and Diversification of the Mycorrhizal Mutualists.</title>
        <authorList>
            <consortium name="DOE Joint Genome Institute"/>
            <consortium name="Mycorrhizal Genomics Consortium"/>
            <person name="Kohler A."/>
            <person name="Kuo A."/>
            <person name="Nagy L.G."/>
            <person name="Floudas D."/>
            <person name="Copeland A."/>
            <person name="Barry K.W."/>
            <person name="Cichocki N."/>
            <person name="Veneault-Fourrey C."/>
            <person name="LaButti K."/>
            <person name="Lindquist E.A."/>
            <person name="Lipzen A."/>
            <person name="Lundell T."/>
            <person name="Morin E."/>
            <person name="Murat C."/>
            <person name="Riley R."/>
            <person name="Ohm R."/>
            <person name="Sun H."/>
            <person name="Tunlid A."/>
            <person name="Henrissat B."/>
            <person name="Grigoriev I.V."/>
            <person name="Hibbett D.S."/>
            <person name="Martin F."/>
        </authorList>
    </citation>
    <scope>NUCLEOTIDE SEQUENCE [LARGE SCALE GENOMIC DNA]</scope>
    <source>
        <strain evidence="11">UH-Slu-Lm8-n1</strain>
    </source>
</reference>
<feature type="transmembrane region" description="Helical" evidence="8">
    <location>
        <begin position="308"/>
        <end position="329"/>
    </location>
</feature>
<dbReference type="InterPro" id="IPR009447">
    <property type="entry name" value="PIGW/GWT1"/>
</dbReference>
<feature type="region of interest" description="Disordered" evidence="9">
    <location>
        <begin position="102"/>
        <end position="127"/>
    </location>
</feature>
<feature type="transmembrane region" description="Helical" evidence="8">
    <location>
        <begin position="213"/>
        <end position="229"/>
    </location>
</feature>
<sequence length="516" mass="56994">MNDYKASKEAFVSGMTGSTVLHVNMISSVALSSIALHSALRSRVQAFGSAYFLAEFVILALPLLLSMTLFAEAPGALSLLLLVPMLVLLLLPPLERGTPLPAEIRDEVTSPNGRSRAETPPTHLSRSLRPLPALTTYRAHMMLMTILSILAVDFPVFPRFLAKCETYGVSLMDIGVGSFVFSQGVVSAIPIIKDISYLQAPILPKLKSVSRRMIPIIVLGILRVVLVKGTEYPEHVTEYGVHWNFFLTLALLPIIEVLLHPIILHIPVALLGLWIGVLHQFALSSGGMKDFLLNGSRSNIIFANKEGLLSLLGYVSIHILGLSLGTVILPPSPSFFRKQQQQLLDGPSSYQPSKLDPSAPRQNAKIIIELLSYSVVWWMLLAFVRLGLEVSRRMANISYVLWVAAYNTSFILGYIALDMVFFPTRTSKIRDPTDPSGKRLLVEEKGPKSSAPALLEAINKNAFILFLLSNVATGLINLNIQTMFVSDMKAMCLLCAYSMGMCVFAWLCRRKRLWKM</sequence>
<dbReference type="PANTHER" id="PTHR20661">
    <property type="entry name" value="PHOSPHATIDYLINOSITOL-GLYCAN BIOSYNTHESIS CLASS W PROTEIN"/>
    <property type="match status" value="1"/>
</dbReference>
<evidence type="ECO:0000256" key="3">
    <source>
        <dbReference type="ARBA" id="ARBA00007559"/>
    </source>
</evidence>
<organism evidence="10 11">
    <name type="scientific">Suillus luteus UH-Slu-Lm8-n1</name>
    <dbReference type="NCBI Taxonomy" id="930992"/>
    <lineage>
        <taxon>Eukaryota</taxon>
        <taxon>Fungi</taxon>
        <taxon>Dikarya</taxon>
        <taxon>Basidiomycota</taxon>
        <taxon>Agaricomycotina</taxon>
        <taxon>Agaricomycetes</taxon>
        <taxon>Agaricomycetidae</taxon>
        <taxon>Boletales</taxon>
        <taxon>Suillineae</taxon>
        <taxon>Suillaceae</taxon>
        <taxon>Suillus</taxon>
    </lineage>
</organism>
<dbReference type="GO" id="GO:0072659">
    <property type="term" value="P:protein localization to plasma membrane"/>
    <property type="evidence" value="ECO:0007669"/>
    <property type="project" value="TreeGrafter"/>
</dbReference>
<keyword evidence="8" id="KW-0808">Transferase</keyword>